<dbReference type="EMBL" id="CP020557">
    <property type="protein sequence ID" value="ARF67446.1"/>
    <property type="molecule type" value="Genomic_DNA"/>
</dbReference>
<protein>
    <submittedName>
        <fullName evidence="1">Uncharacterized protein</fullName>
    </submittedName>
</protein>
<evidence type="ECO:0000313" key="2">
    <source>
        <dbReference type="Proteomes" id="UP000192727"/>
    </source>
</evidence>
<organism evidence="1 2">
    <name type="scientific">Paenibacillus larvae subsp. pulvifaciens</name>
    <dbReference type="NCBI Taxonomy" id="1477"/>
    <lineage>
        <taxon>Bacteria</taxon>
        <taxon>Bacillati</taxon>
        <taxon>Bacillota</taxon>
        <taxon>Bacilli</taxon>
        <taxon>Bacillales</taxon>
        <taxon>Paenibacillaceae</taxon>
        <taxon>Paenibacillus</taxon>
    </lineage>
</organism>
<evidence type="ECO:0000313" key="1">
    <source>
        <dbReference type="EMBL" id="ARF67446.1"/>
    </source>
</evidence>
<name>A0A1U9YJL8_9BACL</name>
<dbReference type="RefSeq" id="WP_046655164.1">
    <property type="nucleotide sequence ID" value="NZ_CP019794.1"/>
</dbReference>
<accession>A0A1U9YJL8</accession>
<proteinExistence type="predicted"/>
<dbReference type="AlphaFoldDB" id="A0A1U9YJL8"/>
<sequence length="300" mass="35407">MNQPFHNVVLHPKTIERYEEQLTLYLKQEQYKKAVDLIRFMLQFPEIKQDKLDQWLALQHWLETMFPETVAEEPEDEDMTEQELLRQNMAARASSAGYTDKLLSKLTESKDMGQQLIALEHLAYSQDERAGQTVQAWLTGEERHPFLQVKALQTLKVQGLRGTIMLRKNGRIYEVHIEDTPLKQDEYPVRMQEMIERVKQMSEADNPDFAYFAEQTWFEFLAYAYATPLYNRLKDSTETEVDVWASALHVSLLQKLFGHVDEEELLERYGITTDLTLPWKKAYQILNGFTQTFYPNRNSW</sequence>
<gene>
    <name evidence="1" type="ORF">B7C51_05875</name>
</gene>
<dbReference type="Proteomes" id="UP000192727">
    <property type="component" value="Chromosome"/>
</dbReference>
<reference evidence="1 2" key="1">
    <citation type="submission" date="2017-03" db="EMBL/GenBank/DDBJ databases">
        <title>Paenibacillus larvae genome sequencing.</title>
        <authorList>
            <person name="Dingman D.W."/>
        </authorList>
    </citation>
    <scope>NUCLEOTIDE SEQUENCE [LARGE SCALE GENOMIC DNA]</scope>
    <source>
        <strain evidence="1 2">SAG 10367</strain>
    </source>
</reference>
<dbReference type="GeneID" id="64219959"/>